<gene>
    <name evidence="1" type="ORF">APU01nite_15020</name>
    <name evidence="2" type="ORF">SAMN04488100_11237</name>
</gene>
<organism evidence="2 3">
    <name type="scientific">Alkalibacterium putridalgicola</name>
    <dbReference type="NCBI Taxonomy" id="426703"/>
    <lineage>
        <taxon>Bacteria</taxon>
        <taxon>Bacillati</taxon>
        <taxon>Bacillota</taxon>
        <taxon>Bacilli</taxon>
        <taxon>Lactobacillales</taxon>
        <taxon>Carnobacteriaceae</taxon>
        <taxon>Alkalibacterium</taxon>
    </lineage>
</organism>
<dbReference type="Proteomes" id="UP000198548">
    <property type="component" value="Unassembled WGS sequence"/>
</dbReference>
<evidence type="ECO:0000313" key="2">
    <source>
        <dbReference type="EMBL" id="SEL83813.1"/>
    </source>
</evidence>
<dbReference type="Proteomes" id="UP000321425">
    <property type="component" value="Unassembled WGS sequence"/>
</dbReference>
<sequence length="290" mass="33968">MVQFQKDDAIHIYKDLTAFYTNSLLHDESPPYAIHSNTYQSKRTLEINTETLTRSLNKAIEQSQLLISRHSFYIYDLSSNTESEYNTLVFQLSGEILKSKETTSQIMKRYFDYREVDYAFIKHFGKTLGITQRCPYVVGETMFAPDKGTAKNHSSWIAFHHVLYYEERASNQLTCLKIRELHELTLPFSRKKVDDMFMKTSRLYHTTKALSTDLQNMFSPFYEENRYEDLNIVKKELTSLTAGQTPLSLVKVFDYMSLHRANEILQTVLGEDNPYLDEIKALFPYSIIFK</sequence>
<protein>
    <submittedName>
        <fullName evidence="2">ComK protein</fullName>
    </submittedName>
</protein>
<dbReference type="AlphaFoldDB" id="A0A1H7TGH4"/>
<name>A0A1H7TGH4_9LACT</name>
<dbReference type="InterPro" id="IPR010461">
    <property type="entry name" value="ComK"/>
</dbReference>
<keyword evidence="4" id="KW-1185">Reference proteome</keyword>
<evidence type="ECO:0000313" key="4">
    <source>
        <dbReference type="Proteomes" id="UP000321425"/>
    </source>
</evidence>
<dbReference type="EMBL" id="FOBL01000012">
    <property type="protein sequence ID" value="SEL83813.1"/>
    <property type="molecule type" value="Genomic_DNA"/>
</dbReference>
<accession>A0A1H7TGH4</accession>
<evidence type="ECO:0000313" key="1">
    <source>
        <dbReference type="EMBL" id="GEK89463.1"/>
    </source>
</evidence>
<proteinExistence type="predicted"/>
<dbReference type="RefSeq" id="WP_177165476.1">
    <property type="nucleotide sequence ID" value="NZ_BJUX01000015.1"/>
</dbReference>
<evidence type="ECO:0000313" key="3">
    <source>
        <dbReference type="Proteomes" id="UP000198548"/>
    </source>
</evidence>
<reference evidence="1 4" key="2">
    <citation type="submission" date="2019-07" db="EMBL/GenBank/DDBJ databases">
        <title>Whole genome shotgun sequence of Alkalibacterium putridalgicola NBRC 103243.</title>
        <authorList>
            <person name="Hosoyama A."/>
            <person name="Uohara A."/>
            <person name="Ohji S."/>
            <person name="Ichikawa N."/>
        </authorList>
    </citation>
    <scope>NUCLEOTIDE SEQUENCE [LARGE SCALE GENOMIC DNA]</scope>
    <source>
        <strain evidence="1 4">NBRC 103243</strain>
    </source>
</reference>
<dbReference type="EMBL" id="BJUX01000015">
    <property type="protein sequence ID" value="GEK89463.1"/>
    <property type="molecule type" value="Genomic_DNA"/>
</dbReference>
<dbReference type="Pfam" id="PF06338">
    <property type="entry name" value="ComK"/>
    <property type="match status" value="1"/>
</dbReference>
<reference evidence="2 3" key="1">
    <citation type="submission" date="2016-10" db="EMBL/GenBank/DDBJ databases">
        <authorList>
            <person name="de Groot N.N."/>
        </authorList>
    </citation>
    <scope>NUCLEOTIDE SEQUENCE [LARGE SCALE GENOMIC DNA]</scope>
    <source>
        <strain evidence="2 3">DSM 19182</strain>
    </source>
</reference>
<dbReference type="GO" id="GO:0030420">
    <property type="term" value="P:establishment of competence for transformation"/>
    <property type="evidence" value="ECO:0007669"/>
    <property type="project" value="InterPro"/>
</dbReference>